<dbReference type="EMBL" id="KZ303517">
    <property type="protein sequence ID" value="PIA14416.1"/>
    <property type="molecule type" value="Genomic_DNA"/>
</dbReference>
<keyword evidence="3" id="KW-1185">Reference proteome</keyword>
<reference evidence="2 3" key="1">
    <citation type="journal article" date="2015" name="Genome Biol. Evol.">
        <title>Phylogenomic analyses indicate that early fungi evolved digesting cell walls of algal ancestors of land plants.</title>
        <authorList>
            <person name="Chang Y."/>
            <person name="Wang S."/>
            <person name="Sekimoto S."/>
            <person name="Aerts A.L."/>
            <person name="Choi C."/>
            <person name="Clum A."/>
            <person name="LaButti K.M."/>
            <person name="Lindquist E.A."/>
            <person name="Yee Ngan C."/>
            <person name="Ohm R.A."/>
            <person name="Salamov A.A."/>
            <person name="Grigoriev I.V."/>
            <person name="Spatafora J.W."/>
            <person name="Berbee M.L."/>
        </authorList>
    </citation>
    <scope>NUCLEOTIDE SEQUENCE [LARGE SCALE GENOMIC DNA]</scope>
    <source>
        <strain evidence="2 3">NRRL 1564</strain>
    </source>
</reference>
<dbReference type="OrthoDB" id="5592952at2759"/>
<evidence type="ECO:0000313" key="2">
    <source>
        <dbReference type="EMBL" id="PIA14416.1"/>
    </source>
</evidence>
<feature type="compositionally biased region" description="Basic residues" evidence="1">
    <location>
        <begin position="74"/>
        <end position="85"/>
    </location>
</feature>
<feature type="compositionally biased region" description="Polar residues" evidence="1">
    <location>
        <begin position="36"/>
        <end position="47"/>
    </location>
</feature>
<evidence type="ECO:0000313" key="3">
    <source>
        <dbReference type="Proteomes" id="UP000242474"/>
    </source>
</evidence>
<proteinExistence type="predicted"/>
<dbReference type="Proteomes" id="UP000242474">
    <property type="component" value="Unassembled WGS sequence"/>
</dbReference>
<sequence length="85" mass="10227">PKLRHWNRYYAAILNFRHILFSLRNRKGIPERFQHMNASTSADQPQKSTKHCKKSTKQPTKRRHHSKNIQSSHHYSKPRSRLLNI</sequence>
<evidence type="ECO:0000256" key="1">
    <source>
        <dbReference type="SAM" id="MobiDB-lite"/>
    </source>
</evidence>
<gene>
    <name evidence="2" type="ORF">COEREDRAFT_47028</name>
</gene>
<feature type="non-terminal residue" evidence="2">
    <location>
        <position position="1"/>
    </location>
</feature>
<name>A0A2G5B5X7_COERN</name>
<accession>A0A2G5B5X7</accession>
<feature type="compositionally biased region" description="Basic residues" evidence="1">
    <location>
        <begin position="48"/>
        <end position="67"/>
    </location>
</feature>
<organism evidence="2 3">
    <name type="scientific">Coemansia reversa (strain ATCC 12441 / NRRL 1564)</name>
    <dbReference type="NCBI Taxonomy" id="763665"/>
    <lineage>
        <taxon>Eukaryota</taxon>
        <taxon>Fungi</taxon>
        <taxon>Fungi incertae sedis</taxon>
        <taxon>Zoopagomycota</taxon>
        <taxon>Kickxellomycotina</taxon>
        <taxon>Kickxellomycetes</taxon>
        <taxon>Kickxellales</taxon>
        <taxon>Kickxellaceae</taxon>
        <taxon>Coemansia</taxon>
    </lineage>
</organism>
<feature type="region of interest" description="Disordered" evidence="1">
    <location>
        <begin position="32"/>
        <end position="85"/>
    </location>
</feature>
<protein>
    <submittedName>
        <fullName evidence="2">Uncharacterized protein</fullName>
    </submittedName>
</protein>
<dbReference type="AlphaFoldDB" id="A0A2G5B5X7"/>